<evidence type="ECO:0000313" key="2">
    <source>
        <dbReference type="Proteomes" id="UP001162992"/>
    </source>
</evidence>
<comment type="caution">
    <text evidence="1">The sequence shown here is derived from an EMBL/GenBank/DDBJ whole genome shotgun (WGS) entry which is preliminary data.</text>
</comment>
<keyword evidence="2" id="KW-1185">Reference proteome</keyword>
<name>A0ACC2D1Z8_DIPCM</name>
<protein>
    <submittedName>
        <fullName evidence="1">Uncharacterized protein</fullName>
    </submittedName>
</protein>
<proteinExistence type="predicted"/>
<accession>A0ACC2D1Z8</accession>
<sequence>MQRTAFHLDSMSFIKSSLRLLNLIVLREGEGKAFQSHRRGLSTYEALRAAVDDSLNGIQISPRDVAALQERGISRKILCKIFQMDSQVLRFDIAEVTAKLDALEQLGVDGKSIPRLLDRCPAVLKHDYSETFKPLLQQLENFGIGKQLIGRILTYNPRSLLRMNDTGVQIGAARLRDLVKFLLHHGLAISDVERILSRDPLLLVFTSQSKMQQIVEFLNQLGIDDVSISKIIRRYPSILTRNHDKSLRLKVDFLKSLGMDSQRLSKIVVRYPQMMGFSFEHKFKPTVAFLQNAGLKGDALVKVLLRAPQILGRSVDKSLLERLDFFSSLGFDTKSDRFATAMCITASLSLESLEARFNQLVQFGLSKSDVCKILKSQPQIFKQSQEDIQNKVEFLVKHMKHLVTTLPKAPVFLLYSLEQRTKPRNEVMSFLYSTKKLTKMYCWTTTMTMTEQRFNKIFVDAYPEVAAIYKSRKVKELNGLSELADSISVC</sequence>
<dbReference type="EMBL" id="CM055098">
    <property type="protein sequence ID" value="KAJ7548247.1"/>
    <property type="molecule type" value="Genomic_DNA"/>
</dbReference>
<dbReference type="Proteomes" id="UP001162992">
    <property type="component" value="Chromosome 7"/>
</dbReference>
<organism evidence="1 2">
    <name type="scientific">Diphasiastrum complanatum</name>
    <name type="common">Issler's clubmoss</name>
    <name type="synonym">Lycopodium complanatum</name>
    <dbReference type="NCBI Taxonomy" id="34168"/>
    <lineage>
        <taxon>Eukaryota</taxon>
        <taxon>Viridiplantae</taxon>
        <taxon>Streptophyta</taxon>
        <taxon>Embryophyta</taxon>
        <taxon>Tracheophyta</taxon>
        <taxon>Lycopodiopsida</taxon>
        <taxon>Lycopodiales</taxon>
        <taxon>Lycopodiaceae</taxon>
        <taxon>Lycopodioideae</taxon>
        <taxon>Diphasiastrum</taxon>
    </lineage>
</organism>
<reference evidence="2" key="1">
    <citation type="journal article" date="2024" name="Proc. Natl. Acad. Sci. U.S.A.">
        <title>Extraordinary preservation of gene collinearity over three hundred million years revealed in homosporous lycophytes.</title>
        <authorList>
            <person name="Li C."/>
            <person name="Wickell D."/>
            <person name="Kuo L.Y."/>
            <person name="Chen X."/>
            <person name="Nie B."/>
            <person name="Liao X."/>
            <person name="Peng D."/>
            <person name="Ji J."/>
            <person name="Jenkins J."/>
            <person name="Williams M."/>
            <person name="Shu S."/>
            <person name="Plott C."/>
            <person name="Barry K."/>
            <person name="Rajasekar S."/>
            <person name="Grimwood J."/>
            <person name="Han X."/>
            <person name="Sun S."/>
            <person name="Hou Z."/>
            <person name="He W."/>
            <person name="Dai G."/>
            <person name="Sun C."/>
            <person name="Schmutz J."/>
            <person name="Leebens-Mack J.H."/>
            <person name="Li F.W."/>
            <person name="Wang L."/>
        </authorList>
    </citation>
    <scope>NUCLEOTIDE SEQUENCE [LARGE SCALE GENOMIC DNA]</scope>
    <source>
        <strain evidence="2">cv. PW_Plant_1</strain>
    </source>
</reference>
<gene>
    <name evidence="1" type="ORF">O6H91_07G004400</name>
</gene>
<evidence type="ECO:0000313" key="1">
    <source>
        <dbReference type="EMBL" id="KAJ7548247.1"/>
    </source>
</evidence>